<sequence length="314" mass="35649">KANSNSKFSYLNFKLEKLQKIYKQLRREKFDLEKNVAHRNRELQEAHNQLIQSEKLASIGQLAAGVAHEINNPVGFIGSNIHSLEGYIKSYSNIIFVVEKIKQAVDSDDLKKAKETVQELKEVEEKVNLDFIMNDVDSLLQESQRGVERVKKIVLDLKTFSREDSEEKEWSQVEAIIDSVLSVVHNELKYKAEVKKEYSETPQIKCHSQKLGQVFINLLVNAAHAIEEKGVITVKTYQEQNNVCIEVSDTGKGISEENLRKIFDPFFTTKQIGMGTGLGLSISYEIVKRHGGEIIVVSKLNKGTTFKIQLPITN</sequence>
<dbReference type="PRINTS" id="PR00344">
    <property type="entry name" value="BCTRLSENSOR"/>
</dbReference>
<dbReference type="Gene3D" id="3.30.565.10">
    <property type="entry name" value="Histidine kinase-like ATPase, C-terminal domain"/>
    <property type="match status" value="1"/>
</dbReference>
<dbReference type="SUPFAM" id="SSF55874">
    <property type="entry name" value="ATPase domain of HSP90 chaperone/DNA topoisomerase II/histidine kinase"/>
    <property type="match status" value="1"/>
</dbReference>
<dbReference type="Pfam" id="PF02518">
    <property type="entry name" value="HATPase_c"/>
    <property type="match status" value="1"/>
</dbReference>
<dbReference type="PROSITE" id="PS50109">
    <property type="entry name" value="HIS_KIN"/>
    <property type="match status" value="1"/>
</dbReference>
<dbReference type="AlphaFoldDB" id="A0A3B0TAV4"/>
<dbReference type="InterPro" id="IPR036097">
    <property type="entry name" value="HisK_dim/P_sf"/>
</dbReference>
<dbReference type="InterPro" id="IPR003661">
    <property type="entry name" value="HisK_dim/P_dom"/>
</dbReference>
<evidence type="ECO:0000313" key="4">
    <source>
        <dbReference type="EMBL" id="VAW13213.1"/>
    </source>
</evidence>
<dbReference type="SMART" id="SM00387">
    <property type="entry name" value="HATPase_c"/>
    <property type="match status" value="1"/>
</dbReference>
<organism evidence="4">
    <name type="scientific">hydrothermal vent metagenome</name>
    <dbReference type="NCBI Taxonomy" id="652676"/>
    <lineage>
        <taxon>unclassified sequences</taxon>
        <taxon>metagenomes</taxon>
        <taxon>ecological metagenomes</taxon>
    </lineage>
</organism>
<dbReference type="PANTHER" id="PTHR43065">
    <property type="entry name" value="SENSOR HISTIDINE KINASE"/>
    <property type="match status" value="1"/>
</dbReference>
<dbReference type="InterPro" id="IPR004358">
    <property type="entry name" value="Sig_transdc_His_kin-like_C"/>
</dbReference>
<dbReference type="EMBL" id="UOEN01000156">
    <property type="protein sequence ID" value="VAW13213.1"/>
    <property type="molecule type" value="Genomic_DNA"/>
</dbReference>
<evidence type="ECO:0000256" key="1">
    <source>
        <dbReference type="ARBA" id="ARBA00022553"/>
    </source>
</evidence>
<accession>A0A3B0TAV4</accession>
<dbReference type="InterPro" id="IPR003594">
    <property type="entry name" value="HATPase_dom"/>
</dbReference>
<name>A0A3B0TAV4_9ZZZZ</name>
<dbReference type="SUPFAM" id="SSF47384">
    <property type="entry name" value="Homodimeric domain of signal transducing histidine kinase"/>
    <property type="match status" value="1"/>
</dbReference>
<protein>
    <recommendedName>
        <fullName evidence="3">Histidine kinase domain-containing protein</fullName>
    </recommendedName>
</protein>
<dbReference type="InterPro" id="IPR036890">
    <property type="entry name" value="HATPase_C_sf"/>
</dbReference>
<dbReference type="GO" id="GO:0000155">
    <property type="term" value="F:phosphorelay sensor kinase activity"/>
    <property type="evidence" value="ECO:0007669"/>
    <property type="project" value="InterPro"/>
</dbReference>
<reference evidence="4" key="1">
    <citation type="submission" date="2018-06" db="EMBL/GenBank/DDBJ databases">
        <authorList>
            <person name="Zhirakovskaya E."/>
        </authorList>
    </citation>
    <scope>NUCLEOTIDE SEQUENCE</scope>
</reference>
<dbReference type="CDD" id="cd00082">
    <property type="entry name" value="HisKA"/>
    <property type="match status" value="1"/>
</dbReference>
<dbReference type="PANTHER" id="PTHR43065:SF50">
    <property type="entry name" value="HISTIDINE KINASE"/>
    <property type="match status" value="1"/>
</dbReference>
<feature type="non-terminal residue" evidence="4">
    <location>
        <position position="1"/>
    </location>
</feature>
<evidence type="ECO:0000256" key="2">
    <source>
        <dbReference type="SAM" id="Coils"/>
    </source>
</evidence>
<evidence type="ECO:0000259" key="3">
    <source>
        <dbReference type="PROSITE" id="PS50109"/>
    </source>
</evidence>
<dbReference type="Gene3D" id="1.10.287.130">
    <property type="match status" value="1"/>
</dbReference>
<feature type="coiled-coil region" evidence="2">
    <location>
        <begin position="15"/>
        <end position="42"/>
    </location>
</feature>
<proteinExistence type="predicted"/>
<keyword evidence="2" id="KW-0175">Coiled coil</keyword>
<gene>
    <name evidence="4" type="ORF">MNBD_BACTEROID05-1267</name>
</gene>
<dbReference type="InterPro" id="IPR005467">
    <property type="entry name" value="His_kinase_dom"/>
</dbReference>
<keyword evidence="1" id="KW-0597">Phosphoprotein</keyword>
<feature type="domain" description="Histidine kinase" evidence="3">
    <location>
        <begin position="65"/>
        <end position="314"/>
    </location>
</feature>